<name>A0A9P4IZJ1_9PEZI</name>
<dbReference type="PANTHER" id="PTHR35897:SF1">
    <property type="entry name" value="METHYLTRANSFERASE AUSD"/>
    <property type="match status" value="1"/>
</dbReference>
<dbReference type="InterPro" id="IPR051654">
    <property type="entry name" value="Meroterpenoid_MTases"/>
</dbReference>
<evidence type="ECO:0000256" key="2">
    <source>
        <dbReference type="ARBA" id="ARBA00022679"/>
    </source>
</evidence>
<comment type="caution">
    <text evidence="5">The sequence shown here is derived from an EMBL/GenBank/DDBJ whole genome shotgun (WGS) entry which is preliminary data.</text>
</comment>
<dbReference type="Proteomes" id="UP000799439">
    <property type="component" value="Unassembled WGS sequence"/>
</dbReference>
<comment type="similarity">
    <text evidence="4">Belongs to the class I-like SAM-binding methyltransferase superfamily.</text>
</comment>
<reference evidence="5" key="1">
    <citation type="journal article" date="2020" name="Stud. Mycol.">
        <title>101 Dothideomycetes genomes: a test case for predicting lifestyles and emergence of pathogens.</title>
        <authorList>
            <person name="Haridas S."/>
            <person name="Albert R."/>
            <person name="Binder M."/>
            <person name="Bloem J."/>
            <person name="Labutti K."/>
            <person name="Salamov A."/>
            <person name="Andreopoulos B."/>
            <person name="Baker S."/>
            <person name="Barry K."/>
            <person name="Bills G."/>
            <person name="Bluhm B."/>
            <person name="Cannon C."/>
            <person name="Castanera R."/>
            <person name="Culley D."/>
            <person name="Daum C."/>
            <person name="Ezra D."/>
            <person name="Gonzalez J."/>
            <person name="Henrissat B."/>
            <person name="Kuo A."/>
            <person name="Liang C."/>
            <person name="Lipzen A."/>
            <person name="Lutzoni F."/>
            <person name="Magnuson J."/>
            <person name="Mondo S."/>
            <person name="Nolan M."/>
            <person name="Ohm R."/>
            <person name="Pangilinan J."/>
            <person name="Park H.-J."/>
            <person name="Ramirez L."/>
            <person name="Alfaro M."/>
            <person name="Sun H."/>
            <person name="Tritt A."/>
            <person name="Yoshinaga Y."/>
            <person name="Zwiers L.-H."/>
            <person name="Turgeon B."/>
            <person name="Goodwin S."/>
            <person name="Spatafora J."/>
            <person name="Crous P."/>
            <person name="Grigoriev I."/>
        </authorList>
    </citation>
    <scope>NUCLEOTIDE SEQUENCE</scope>
    <source>
        <strain evidence="5">CBS 260.36</strain>
    </source>
</reference>
<dbReference type="AlphaFoldDB" id="A0A9P4IZJ1"/>
<dbReference type="PANTHER" id="PTHR35897">
    <property type="entry name" value="METHYLTRANSFERASE AUSD"/>
    <property type="match status" value="1"/>
</dbReference>
<evidence type="ECO:0000256" key="1">
    <source>
        <dbReference type="ARBA" id="ARBA00005179"/>
    </source>
</evidence>
<dbReference type="GO" id="GO:0016740">
    <property type="term" value="F:transferase activity"/>
    <property type="evidence" value="ECO:0007669"/>
    <property type="project" value="UniProtKB-KW"/>
</dbReference>
<dbReference type="InterPro" id="IPR029063">
    <property type="entry name" value="SAM-dependent_MTases_sf"/>
</dbReference>
<dbReference type="Gene3D" id="3.40.50.150">
    <property type="entry name" value="Vaccinia Virus protein VP39"/>
    <property type="match status" value="1"/>
</dbReference>
<dbReference type="SUPFAM" id="SSF53335">
    <property type="entry name" value="S-adenosyl-L-methionine-dependent methyltransferases"/>
    <property type="match status" value="1"/>
</dbReference>
<dbReference type="EMBL" id="ML996087">
    <property type="protein sequence ID" value="KAF2151566.1"/>
    <property type="molecule type" value="Genomic_DNA"/>
</dbReference>
<gene>
    <name evidence="5" type="ORF">K461DRAFT_294469</name>
</gene>
<accession>A0A9P4IZJ1</accession>
<protein>
    <recommendedName>
        <fullName evidence="7">Methyltransferase domain-containing protein</fullName>
    </recommendedName>
</protein>
<keyword evidence="3" id="KW-0949">S-adenosyl-L-methionine</keyword>
<comment type="pathway">
    <text evidence="1">Secondary metabolite biosynthesis.</text>
</comment>
<evidence type="ECO:0000313" key="5">
    <source>
        <dbReference type="EMBL" id="KAF2151566.1"/>
    </source>
</evidence>
<dbReference type="OrthoDB" id="2094832at2759"/>
<keyword evidence="2" id="KW-0808">Transferase</keyword>
<sequence length="293" mass="33255">MSAPKDKPFTLSNDKGAAWYKQSKDLEVLPAARRLLEEYSGIPSDDVQSHIISIRDKAWEVAPYASVGSMTWINPYILLHPAHERILARLKAGASILDCGCCFSTDLRQLAFEGAPTDRMNAFDVETAFFDIGYDFFRDKQKFKARFVHVNFVDEKDQSLDKFKGNIDIIWAAKFVHLFDHEHQIQAVIKLIRVLKPQAGSMFVGSQNGFPGSMDAPIGDPKPGFQSTIKLHDEDSIRALWKEVEARTGTRWDVEAKLIDMRTIGMHKDNGTEYTRRTGYNITYIAILQEHIS</sequence>
<evidence type="ECO:0000313" key="6">
    <source>
        <dbReference type="Proteomes" id="UP000799439"/>
    </source>
</evidence>
<evidence type="ECO:0000256" key="3">
    <source>
        <dbReference type="ARBA" id="ARBA00022691"/>
    </source>
</evidence>
<organism evidence="5 6">
    <name type="scientific">Myriangium duriaei CBS 260.36</name>
    <dbReference type="NCBI Taxonomy" id="1168546"/>
    <lineage>
        <taxon>Eukaryota</taxon>
        <taxon>Fungi</taxon>
        <taxon>Dikarya</taxon>
        <taxon>Ascomycota</taxon>
        <taxon>Pezizomycotina</taxon>
        <taxon>Dothideomycetes</taxon>
        <taxon>Dothideomycetidae</taxon>
        <taxon>Myriangiales</taxon>
        <taxon>Myriangiaceae</taxon>
        <taxon>Myriangium</taxon>
    </lineage>
</organism>
<evidence type="ECO:0008006" key="7">
    <source>
        <dbReference type="Google" id="ProtNLM"/>
    </source>
</evidence>
<proteinExistence type="inferred from homology"/>
<evidence type="ECO:0000256" key="4">
    <source>
        <dbReference type="ARBA" id="ARBA00038314"/>
    </source>
</evidence>
<keyword evidence="6" id="KW-1185">Reference proteome</keyword>